<evidence type="ECO:0000256" key="1">
    <source>
        <dbReference type="SAM" id="MobiDB-lite"/>
    </source>
</evidence>
<dbReference type="RefSeq" id="WP_345454692.1">
    <property type="nucleotide sequence ID" value="NZ_BAABRV010000005.1"/>
</dbReference>
<reference evidence="2 3" key="1">
    <citation type="submission" date="2024-02" db="EMBL/GenBank/DDBJ databases">
        <title>Deinococcus aluminii NBRC 112889.</title>
        <authorList>
            <person name="Ichikawa N."/>
            <person name="Katano-Makiyama Y."/>
            <person name="Hidaka K."/>
        </authorList>
    </citation>
    <scope>NUCLEOTIDE SEQUENCE [LARGE SCALE GENOMIC DNA]</scope>
    <source>
        <strain evidence="2 3">NBRC 112889</strain>
    </source>
</reference>
<keyword evidence="3" id="KW-1185">Reference proteome</keyword>
<sequence length="157" mass="16532">MKKVWLLALALTSCAPTLNPTNRTVIHGVPVTYEVVSPGTLPPGMIGEATPTPFGCRVRIDQAHVNMQNVAHELGHCLDGGRSRTFGRTGCVLRAYACDPREGYADTYALVAAFCLGQDLGVLGWPGGAPGRPPAPESVTPELLQGGPWTRGARCPG</sequence>
<name>A0ABP9XG68_9DEIO</name>
<gene>
    <name evidence="2" type="ORF">Dalu01_02286</name>
</gene>
<protein>
    <recommendedName>
        <fullName evidence="4">Lipoprotein</fullName>
    </recommendedName>
</protein>
<evidence type="ECO:0000313" key="3">
    <source>
        <dbReference type="Proteomes" id="UP001404956"/>
    </source>
</evidence>
<evidence type="ECO:0000313" key="2">
    <source>
        <dbReference type="EMBL" id="GAA5533878.1"/>
    </source>
</evidence>
<feature type="region of interest" description="Disordered" evidence="1">
    <location>
        <begin position="127"/>
        <end position="147"/>
    </location>
</feature>
<accession>A0ABP9XG68</accession>
<dbReference type="EMBL" id="BAABRV010000005">
    <property type="protein sequence ID" value="GAA5533878.1"/>
    <property type="molecule type" value="Genomic_DNA"/>
</dbReference>
<organism evidence="2 3">
    <name type="scientific">Deinococcus aluminii</name>
    <dbReference type="NCBI Taxonomy" id="1656885"/>
    <lineage>
        <taxon>Bacteria</taxon>
        <taxon>Thermotogati</taxon>
        <taxon>Deinococcota</taxon>
        <taxon>Deinococci</taxon>
        <taxon>Deinococcales</taxon>
        <taxon>Deinococcaceae</taxon>
        <taxon>Deinococcus</taxon>
    </lineage>
</organism>
<proteinExistence type="predicted"/>
<dbReference type="Proteomes" id="UP001404956">
    <property type="component" value="Unassembled WGS sequence"/>
</dbReference>
<comment type="caution">
    <text evidence="2">The sequence shown here is derived from an EMBL/GenBank/DDBJ whole genome shotgun (WGS) entry which is preliminary data.</text>
</comment>
<evidence type="ECO:0008006" key="4">
    <source>
        <dbReference type="Google" id="ProtNLM"/>
    </source>
</evidence>